<organism evidence="6 7">
    <name type="scientific">Patiria miniata</name>
    <name type="common">Bat star</name>
    <name type="synonym">Asterina miniata</name>
    <dbReference type="NCBI Taxonomy" id="46514"/>
    <lineage>
        <taxon>Eukaryota</taxon>
        <taxon>Metazoa</taxon>
        <taxon>Echinodermata</taxon>
        <taxon>Eleutherozoa</taxon>
        <taxon>Asterozoa</taxon>
        <taxon>Asteroidea</taxon>
        <taxon>Valvatacea</taxon>
        <taxon>Valvatida</taxon>
        <taxon>Asterinidae</taxon>
        <taxon>Patiria</taxon>
    </lineage>
</organism>
<dbReference type="GeneID" id="119721694"/>
<keyword evidence="2 4" id="KW-0863">Zinc-finger</keyword>
<accession>A0A913Z7F4</accession>
<dbReference type="PROSITE" id="PS01360">
    <property type="entry name" value="ZF_MYND_1"/>
    <property type="match status" value="1"/>
</dbReference>
<dbReference type="RefSeq" id="XP_038047619.1">
    <property type="nucleotide sequence ID" value="XM_038191691.1"/>
</dbReference>
<keyword evidence="1" id="KW-0479">Metal-binding</keyword>
<evidence type="ECO:0000313" key="6">
    <source>
        <dbReference type="EnsemblMetazoa" id="XP_038047619.1"/>
    </source>
</evidence>
<dbReference type="SUPFAM" id="SSF144232">
    <property type="entry name" value="HIT/MYND zinc finger-like"/>
    <property type="match status" value="2"/>
</dbReference>
<dbReference type="Proteomes" id="UP000887568">
    <property type="component" value="Unplaced"/>
</dbReference>
<keyword evidence="7" id="KW-1185">Reference proteome</keyword>
<dbReference type="PROSITE" id="PS50865">
    <property type="entry name" value="ZF_MYND_2"/>
    <property type="match status" value="1"/>
</dbReference>
<evidence type="ECO:0000256" key="3">
    <source>
        <dbReference type="ARBA" id="ARBA00022833"/>
    </source>
</evidence>
<proteinExistence type="predicted"/>
<dbReference type="InterPro" id="IPR002893">
    <property type="entry name" value="Znf_MYND"/>
</dbReference>
<dbReference type="EnsemblMetazoa" id="XM_038191691.1">
    <property type="protein sequence ID" value="XP_038047619.1"/>
    <property type="gene ID" value="LOC119721694"/>
</dbReference>
<dbReference type="OMA" id="RKGHCWR"/>
<dbReference type="Gene3D" id="6.10.140.2220">
    <property type="match status" value="2"/>
</dbReference>
<dbReference type="AlphaFoldDB" id="A0A913Z7F4"/>
<keyword evidence="3" id="KW-0862">Zinc</keyword>
<feature type="domain" description="MYND-type" evidence="5">
    <location>
        <begin position="69"/>
        <end position="106"/>
    </location>
</feature>
<dbReference type="Pfam" id="PF01753">
    <property type="entry name" value="zf-MYND"/>
    <property type="match status" value="1"/>
</dbReference>
<name>A0A913Z7F4_PATMI</name>
<evidence type="ECO:0000256" key="4">
    <source>
        <dbReference type="PROSITE-ProRule" id="PRU00134"/>
    </source>
</evidence>
<evidence type="ECO:0000256" key="1">
    <source>
        <dbReference type="ARBA" id="ARBA00022723"/>
    </source>
</evidence>
<reference evidence="6" key="1">
    <citation type="submission" date="2022-11" db="UniProtKB">
        <authorList>
            <consortium name="EnsemblMetazoa"/>
        </authorList>
    </citation>
    <scope>IDENTIFICATION</scope>
</reference>
<evidence type="ECO:0000313" key="7">
    <source>
        <dbReference type="Proteomes" id="UP000887568"/>
    </source>
</evidence>
<evidence type="ECO:0000259" key="5">
    <source>
        <dbReference type="PROSITE" id="PS50865"/>
    </source>
</evidence>
<evidence type="ECO:0000256" key="2">
    <source>
        <dbReference type="ARBA" id="ARBA00022771"/>
    </source>
</evidence>
<dbReference type="Pfam" id="PF14737">
    <property type="entry name" value="DUF4470"/>
    <property type="match status" value="1"/>
</dbReference>
<sequence>MHTMTLFVLPDKNMDVRKGHCWRCEKPLPKHPTKCRGCPQAEYCSSGCQGKDQVRHGSVECKLFGPKPCSHCGKSGLTKECASCNHAWYCDARCQHTHWATHKEECKNITRNVKGTAPLVGQYHTEKGGQIFRTEEPPAYIGNTIANNFLRLEENEWSELADVGQEELARDYHVLSAGCGDLRNTVLTIASLPARYRGRLDVTLDDFDPFVMARNVLSLFMMARYATRDGIASSMATIWYSMHISGSEYELIRAALQELVEMSVDDLRNQTQGLVSIGEADVGYLREVWKGWLALKCQRSAGDSINLKRQRKEIFDGDTDFKNGFQKYLNRIPGTDAKYMEEWFQHGLFLPKDVDQSCLAFDNPTLTARPSVGEASNETQQRLGVTTPKEYSFVYSTRTDQTPYLVWDCLRVDELQSKRGSSVMVKYHAYVTHLLQKTIKFISQHRLVVRVFLANCLDFPNHHLTLGMPNYDRIFTSNLADYLGHCRLLKTFKPMLNSANKHSTIVTQTLNWMVCFMPEANVSEASFHDVASLSLMCQMDTGFSYMLSMDVGNQFEYYNNTHWFLAFLRTEIMAGGVGIPVMDHVPKLSEVMQYEGLRMRDFRKERNRLVPFQYRVNARRITMLRGHERNVEWCLNDPNTKESQ</sequence>
<protein>
    <recommendedName>
        <fullName evidence="5">MYND-type domain-containing protein</fullName>
    </recommendedName>
</protein>
<dbReference type="GO" id="GO:0008270">
    <property type="term" value="F:zinc ion binding"/>
    <property type="evidence" value="ECO:0007669"/>
    <property type="project" value="UniProtKB-KW"/>
</dbReference>
<dbReference type="InterPro" id="IPR027974">
    <property type="entry name" value="DUF4470"/>
</dbReference>
<dbReference type="OrthoDB" id="5282002at2759"/>